<feature type="transmembrane region" description="Helical" evidence="1">
    <location>
        <begin position="380"/>
        <end position="402"/>
    </location>
</feature>
<keyword evidence="3" id="KW-1185">Reference proteome</keyword>
<dbReference type="OrthoDB" id="9776609at2"/>
<dbReference type="HOGENOM" id="CLU_025664_1_0_6"/>
<dbReference type="InterPro" id="IPR005625">
    <property type="entry name" value="PepSY-ass_TM"/>
</dbReference>
<proteinExistence type="predicted"/>
<keyword evidence="1" id="KW-0472">Membrane</keyword>
<dbReference type="KEGG" id="abo:ABO_2547"/>
<dbReference type="RefSeq" id="WP_011589818.1">
    <property type="nucleotide sequence ID" value="NC_008260.1"/>
</dbReference>
<dbReference type="STRING" id="393595.ABO_2547"/>
<feature type="transmembrane region" description="Helical" evidence="1">
    <location>
        <begin position="347"/>
        <end position="368"/>
    </location>
</feature>
<dbReference type="PANTHER" id="PTHR34219">
    <property type="entry name" value="IRON-REGULATED INNER MEMBRANE PROTEIN-RELATED"/>
    <property type="match status" value="1"/>
</dbReference>
<reference evidence="2 3" key="1">
    <citation type="journal article" date="2006" name="Nat. Biotechnol.">
        <title>Genome sequence of the ubiquitous hydrocarbon-degrading marine bacterium Alcanivorax borkumensis.</title>
        <authorList>
            <person name="Schneiker S."/>
            <person name="Martins dos Santos V.A.P."/>
            <person name="Bartels D."/>
            <person name="Bekel T."/>
            <person name="Brecht M."/>
            <person name="Buhrmester J."/>
            <person name="Chernikova T.N."/>
            <person name="Denaro R."/>
            <person name="Ferrer M."/>
            <person name="Gertler C."/>
            <person name="Goesmann A."/>
            <person name="Golyshina O.V."/>
            <person name="Kaminski F."/>
            <person name="Khachane A.N."/>
            <person name="Lang S."/>
            <person name="Linke B."/>
            <person name="McHardy A.C."/>
            <person name="Meyer F."/>
            <person name="Nechitaylo T."/>
            <person name="Puehler A."/>
            <person name="Regenhardt D."/>
            <person name="Rupp O."/>
            <person name="Sabirova J.S."/>
            <person name="Selbitschka W."/>
            <person name="Yakimov M.M."/>
            <person name="Timmis K.N."/>
            <person name="Vorhoelter F.-J."/>
            <person name="Weidner S."/>
            <person name="Kaiser O."/>
            <person name="Golyshin P.N."/>
        </authorList>
    </citation>
    <scope>NUCLEOTIDE SEQUENCE [LARGE SCALE GENOMIC DNA]</scope>
    <source>
        <strain evidence="3">ATCC 700651 / DSM 11573 / NCIMB 13689 / SK2</strain>
    </source>
</reference>
<evidence type="ECO:0000313" key="3">
    <source>
        <dbReference type="Proteomes" id="UP000008871"/>
    </source>
</evidence>
<feature type="transmembrane region" description="Helical" evidence="1">
    <location>
        <begin position="12"/>
        <end position="36"/>
    </location>
</feature>
<feature type="transmembrane region" description="Helical" evidence="1">
    <location>
        <begin position="414"/>
        <end position="435"/>
    </location>
</feature>
<feature type="transmembrane region" description="Helical" evidence="1">
    <location>
        <begin position="478"/>
        <end position="494"/>
    </location>
</feature>
<sequence length="534" mass="58488">MKAARLRRFIDLHAWLGMVSGLILFVAFFAGAINVFHHELHHWQTPQATAQASQQAIDGQALLTRVTEQYPDARTRLFFLPEEDPAVMWFQTSETGGGEWLTAHATDFDTGGEYVEQPRSALADFINQLHYQLAIPSGGLPINLGMTFMGLISILYGAALFTGLVIHWPKLSKEFFALKHEGNLRRYWKNMHNLVGVISFPFHLIMSVTGAAMGAFTLVAVVLGTLVFGPQLRGVIEEEIAVWPPVQSEGERVAMAPIADYLSAAGEALPEMSVDWVEIRGYGDAAGWVDVAGSVPGYVGHHVHVVLGSTMATLSVIAPGQRSLNFDTFSPVYSLHFGDYGGMLVKWLYFAMGLLGALLFVSGNVLWCERRSDRQGPSRASAFLLRLTLGLCFGVVIGVAFSFLVSKGLPYTPWAAWVATVERAVCGGAILLLVLRSLRASPLRFSGQMLAAAPLCYLAVPVLQVALEGEHVLDGDNLLINGLLLVVALSLWVVRRQFRKRVRLAEPHPLWVGKVTEGQPKHLTETEREAGSAY</sequence>
<dbReference type="EMBL" id="AM286690">
    <property type="protein sequence ID" value="CAL17995.1"/>
    <property type="molecule type" value="Genomic_DNA"/>
</dbReference>
<keyword evidence="1" id="KW-1133">Transmembrane helix</keyword>
<evidence type="ECO:0000256" key="1">
    <source>
        <dbReference type="SAM" id="Phobius"/>
    </source>
</evidence>
<dbReference type="AlphaFoldDB" id="Q0VLF3"/>
<feature type="transmembrane region" description="Helical" evidence="1">
    <location>
        <begin position="146"/>
        <end position="166"/>
    </location>
</feature>
<keyword evidence="1" id="KW-0812">Transmembrane</keyword>
<dbReference type="PANTHER" id="PTHR34219:SF9">
    <property type="entry name" value="IRON-REGULATED INNER MEMBRANE PROTEIN"/>
    <property type="match status" value="1"/>
</dbReference>
<name>Q0VLF3_ALCBS</name>
<accession>Q0VLF3</accession>
<protein>
    <submittedName>
        <fullName evidence="2">Membrane protein, putative</fullName>
    </submittedName>
</protein>
<evidence type="ECO:0000313" key="2">
    <source>
        <dbReference type="EMBL" id="CAL17995.1"/>
    </source>
</evidence>
<gene>
    <name evidence="2" type="ordered locus">ABO_2547</name>
</gene>
<feature type="transmembrane region" description="Helical" evidence="1">
    <location>
        <begin position="194"/>
        <end position="223"/>
    </location>
</feature>
<organism evidence="2 3">
    <name type="scientific">Alcanivorax borkumensis (strain ATCC 700651 / DSM 11573 / NCIMB 13689 / SK2)</name>
    <dbReference type="NCBI Taxonomy" id="393595"/>
    <lineage>
        <taxon>Bacteria</taxon>
        <taxon>Pseudomonadati</taxon>
        <taxon>Pseudomonadota</taxon>
        <taxon>Gammaproteobacteria</taxon>
        <taxon>Oceanospirillales</taxon>
        <taxon>Alcanivoracaceae</taxon>
        <taxon>Alcanivorax</taxon>
    </lineage>
</organism>
<feature type="transmembrane region" description="Helical" evidence="1">
    <location>
        <begin position="447"/>
        <end position="466"/>
    </location>
</feature>
<dbReference type="eggNOG" id="COG3182">
    <property type="taxonomic scope" value="Bacteria"/>
</dbReference>
<dbReference type="Proteomes" id="UP000008871">
    <property type="component" value="Chromosome"/>
</dbReference>
<dbReference type="Pfam" id="PF03929">
    <property type="entry name" value="PepSY_TM"/>
    <property type="match status" value="1"/>
</dbReference>